<keyword evidence="9 11" id="KW-0057">Aromatic amino acid biosynthesis</keyword>
<keyword evidence="11" id="KW-0479">Metal-binding</keyword>
<feature type="binding site" evidence="11">
    <location>
        <position position="34"/>
    </location>
    <ligand>
        <name>substrate</name>
    </ligand>
</feature>
<comment type="similarity">
    <text evidence="2 11">Belongs to the shikimate kinase family.</text>
</comment>
<evidence type="ECO:0000256" key="2">
    <source>
        <dbReference type="ARBA" id="ARBA00006997"/>
    </source>
</evidence>
<organism evidence="13 14">
    <name type="scientific">Demequina lignilytica</name>
    <dbReference type="NCBI Taxonomy" id="3051663"/>
    <lineage>
        <taxon>Bacteria</taxon>
        <taxon>Bacillati</taxon>
        <taxon>Actinomycetota</taxon>
        <taxon>Actinomycetes</taxon>
        <taxon>Micrococcales</taxon>
        <taxon>Demequinaceae</taxon>
        <taxon>Demequina</taxon>
    </lineage>
</organism>
<keyword evidence="6 11" id="KW-0547">Nucleotide-binding</keyword>
<dbReference type="GO" id="GO:0008652">
    <property type="term" value="P:amino acid biosynthetic process"/>
    <property type="evidence" value="ECO:0007669"/>
    <property type="project" value="UniProtKB-KW"/>
</dbReference>
<dbReference type="GO" id="GO:0009423">
    <property type="term" value="P:chorismate biosynthetic process"/>
    <property type="evidence" value="ECO:0007669"/>
    <property type="project" value="UniProtKB-UniRule"/>
</dbReference>
<feature type="binding site" evidence="11">
    <location>
        <position position="140"/>
    </location>
    <ligand>
        <name>substrate</name>
    </ligand>
</feature>
<keyword evidence="11" id="KW-0963">Cytoplasm</keyword>
<sequence length="175" mass="18413">MAPRAVLVGPPGSGKSTVAKALARLWEVERRDTDADVEATAGKEISEIFLDDGEAAFRALEREAVATALAEHDGVLSLGGGAILDDATQALLEAYGAQGGAVVFLDVSLSAAAPRVGLNNARPLLVGNPRRQWMDLMEARRPIYESLATVTVLTDKLTPAQVAREIADAIDRPAV</sequence>
<keyword evidence="5 11" id="KW-0808">Transferase</keyword>
<dbReference type="GO" id="GO:0000287">
    <property type="term" value="F:magnesium ion binding"/>
    <property type="evidence" value="ECO:0007669"/>
    <property type="project" value="UniProtKB-UniRule"/>
</dbReference>
<dbReference type="InterPro" id="IPR000623">
    <property type="entry name" value="Shikimate_kinase/TSH1"/>
</dbReference>
<dbReference type="HAMAP" id="MF_00109">
    <property type="entry name" value="Shikimate_kinase"/>
    <property type="match status" value="1"/>
</dbReference>
<evidence type="ECO:0000256" key="11">
    <source>
        <dbReference type="HAMAP-Rule" id="MF_00109"/>
    </source>
</evidence>
<evidence type="ECO:0000313" key="13">
    <source>
        <dbReference type="EMBL" id="MDN4482045.1"/>
    </source>
</evidence>
<protein>
    <recommendedName>
        <fullName evidence="3 11">Shikimate kinase</fullName>
        <shortName evidence="11">SK</shortName>
        <ecNumber evidence="3 11">2.7.1.71</ecNumber>
    </recommendedName>
</protein>
<reference evidence="13 14" key="1">
    <citation type="submission" date="2023-06" db="EMBL/GenBank/DDBJ databases">
        <title>SYSU T0a273.</title>
        <authorList>
            <person name="Gao L."/>
            <person name="Fang B.-Z."/>
            <person name="Li W.-J."/>
        </authorList>
    </citation>
    <scope>NUCLEOTIDE SEQUENCE [LARGE SCALE GENOMIC DNA]</scope>
    <source>
        <strain evidence="13 14">SYSU T0a273</strain>
    </source>
</reference>
<dbReference type="EMBL" id="JAUHQB010000001">
    <property type="protein sequence ID" value="MDN4482045.1"/>
    <property type="molecule type" value="Genomic_DNA"/>
</dbReference>
<evidence type="ECO:0000256" key="9">
    <source>
        <dbReference type="ARBA" id="ARBA00023141"/>
    </source>
</evidence>
<keyword evidence="8 11" id="KW-0067">ATP-binding</keyword>
<evidence type="ECO:0000256" key="4">
    <source>
        <dbReference type="ARBA" id="ARBA00022605"/>
    </source>
</evidence>
<dbReference type="EC" id="2.7.1.71" evidence="3 11"/>
<dbReference type="SMART" id="SM00382">
    <property type="entry name" value="AAA"/>
    <property type="match status" value="1"/>
</dbReference>
<comment type="subunit">
    <text evidence="11">Monomer.</text>
</comment>
<dbReference type="GO" id="GO:0009073">
    <property type="term" value="P:aromatic amino acid family biosynthetic process"/>
    <property type="evidence" value="ECO:0007669"/>
    <property type="project" value="UniProtKB-KW"/>
</dbReference>
<feature type="binding site" evidence="11">
    <location>
        <begin position="12"/>
        <end position="17"/>
    </location>
    <ligand>
        <name>ATP</name>
        <dbReference type="ChEBI" id="CHEBI:30616"/>
    </ligand>
</feature>
<feature type="domain" description="AAA+ ATPase" evidence="12">
    <location>
        <begin position="1"/>
        <end position="128"/>
    </location>
</feature>
<comment type="caution">
    <text evidence="11">Lacks conserved residue(s) required for the propagation of feature annotation.</text>
</comment>
<comment type="subcellular location">
    <subcellularLocation>
        <location evidence="11">Cytoplasm</location>
    </subcellularLocation>
</comment>
<evidence type="ECO:0000256" key="1">
    <source>
        <dbReference type="ARBA" id="ARBA00004842"/>
    </source>
</evidence>
<comment type="function">
    <text evidence="11">Catalyzes the specific phosphorylation of the 3-hydroxyl group of shikimic acid using ATP as a cosubstrate.</text>
</comment>
<feature type="binding site" evidence="11">
    <location>
        <position position="58"/>
    </location>
    <ligand>
        <name>substrate</name>
    </ligand>
</feature>
<evidence type="ECO:0000256" key="10">
    <source>
        <dbReference type="ARBA" id="ARBA00048567"/>
    </source>
</evidence>
<feature type="binding site" evidence="11">
    <location>
        <position position="80"/>
    </location>
    <ligand>
        <name>substrate</name>
    </ligand>
</feature>
<dbReference type="PRINTS" id="PR01100">
    <property type="entry name" value="SHIKIMTKNASE"/>
</dbReference>
<gene>
    <name evidence="11" type="primary">aroK</name>
    <name evidence="13" type="ORF">QQ002_00640</name>
</gene>
<evidence type="ECO:0000256" key="3">
    <source>
        <dbReference type="ARBA" id="ARBA00012154"/>
    </source>
</evidence>
<keyword evidence="7 11" id="KW-0418">Kinase</keyword>
<proteinExistence type="inferred from homology"/>
<dbReference type="GO" id="GO:0005524">
    <property type="term" value="F:ATP binding"/>
    <property type="evidence" value="ECO:0007669"/>
    <property type="project" value="UniProtKB-UniRule"/>
</dbReference>
<dbReference type="CDD" id="cd00464">
    <property type="entry name" value="SK"/>
    <property type="match status" value="1"/>
</dbReference>
<dbReference type="PANTHER" id="PTHR21087">
    <property type="entry name" value="SHIKIMATE KINASE"/>
    <property type="match status" value="1"/>
</dbReference>
<comment type="pathway">
    <text evidence="1 11">Metabolic intermediate biosynthesis; chorismate biosynthesis; chorismate from D-erythrose 4-phosphate and phosphoenolpyruvate: step 5/7.</text>
</comment>
<dbReference type="InterPro" id="IPR031322">
    <property type="entry name" value="Shikimate/glucono_kinase"/>
</dbReference>
<evidence type="ECO:0000256" key="8">
    <source>
        <dbReference type="ARBA" id="ARBA00022840"/>
    </source>
</evidence>
<dbReference type="Gene3D" id="3.40.50.300">
    <property type="entry name" value="P-loop containing nucleotide triphosphate hydrolases"/>
    <property type="match status" value="1"/>
</dbReference>
<dbReference type="InterPro" id="IPR023000">
    <property type="entry name" value="Shikimate_kinase_CS"/>
</dbReference>
<feature type="binding site" evidence="11">
    <location>
        <position position="16"/>
    </location>
    <ligand>
        <name>Mg(2+)</name>
        <dbReference type="ChEBI" id="CHEBI:18420"/>
    </ligand>
</feature>
<comment type="caution">
    <text evidence="13">The sequence shown here is derived from an EMBL/GenBank/DDBJ whole genome shotgun (WGS) entry which is preliminary data.</text>
</comment>
<dbReference type="PANTHER" id="PTHR21087:SF16">
    <property type="entry name" value="SHIKIMATE KINASE 1, CHLOROPLASTIC"/>
    <property type="match status" value="1"/>
</dbReference>
<dbReference type="SUPFAM" id="SSF52540">
    <property type="entry name" value="P-loop containing nucleoside triphosphate hydrolases"/>
    <property type="match status" value="1"/>
</dbReference>
<evidence type="ECO:0000256" key="6">
    <source>
        <dbReference type="ARBA" id="ARBA00022741"/>
    </source>
</evidence>
<evidence type="ECO:0000256" key="5">
    <source>
        <dbReference type="ARBA" id="ARBA00022679"/>
    </source>
</evidence>
<dbReference type="Proteomes" id="UP001172756">
    <property type="component" value="Unassembled WGS sequence"/>
</dbReference>
<evidence type="ECO:0000256" key="7">
    <source>
        <dbReference type="ARBA" id="ARBA00022777"/>
    </source>
</evidence>
<comment type="cofactor">
    <cofactor evidence="11">
        <name>Mg(2+)</name>
        <dbReference type="ChEBI" id="CHEBI:18420"/>
    </cofactor>
    <text evidence="11">Binds 1 Mg(2+) ion per subunit.</text>
</comment>
<accession>A0AB35ME53</accession>
<dbReference type="RefSeq" id="WP_301159288.1">
    <property type="nucleotide sequence ID" value="NZ_JAUHQB010000001.1"/>
</dbReference>
<dbReference type="PROSITE" id="PS01128">
    <property type="entry name" value="SHIKIMATE_KINASE"/>
    <property type="match status" value="1"/>
</dbReference>
<dbReference type="InterPro" id="IPR027417">
    <property type="entry name" value="P-loop_NTPase"/>
</dbReference>
<feature type="binding site" evidence="11">
    <location>
        <position position="122"/>
    </location>
    <ligand>
        <name>ATP</name>
        <dbReference type="ChEBI" id="CHEBI:30616"/>
    </ligand>
</feature>
<dbReference type="GO" id="GO:0004765">
    <property type="term" value="F:shikimate kinase activity"/>
    <property type="evidence" value="ECO:0007669"/>
    <property type="project" value="UniProtKB-UniRule"/>
</dbReference>
<dbReference type="InterPro" id="IPR003593">
    <property type="entry name" value="AAA+_ATPase"/>
</dbReference>
<keyword evidence="4 11" id="KW-0028">Amino-acid biosynthesis</keyword>
<dbReference type="AlphaFoldDB" id="A0AB35ME53"/>
<dbReference type="GO" id="GO:0005829">
    <property type="term" value="C:cytosol"/>
    <property type="evidence" value="ECO:0007669"/>
    <property type="project" value="TreeGrafter"/>
</dbReference>
<name>A0AB35ME53_9MICO</name>
<comment type="catalytic activity">
    <reaction evidence="10 11">
        <text>shikimate + ATP = 3-phosphoshikimate + ADP + H(+)</text>
        <dbReference type="Rhea" id="RHEA:13121"/>
        <dbReference type="ChEBI" id="CHEBI:15378"/>
        <dbReference type="ChEBI" id="CHEBI:30616"/>
        <dbReference type="ChEBI" id="CHEBI:36208"/>
        <dbReference type="ChEBI" id="CHEBI:145989"/>
        <dbReference type="ChEBI" id="CHEBI:456216"/>
        <dbReference type="EC" id="2.7.1.71"/>
    </reaction>
</comment>
<evidence type="ECO:0000259" key="12">
    <source>
        <dbReference type="SMART" id="SM00382"/>
    </source>
</evidence>
<dbReference type="Pfam" id="PF01202">
    <property type="entry name" value="SKI"/>
    <property type="match status" value="1"/>
</dbReference>
<keyword evidence="11" id="KW-0460">Magnesium</keyword>
<evidence type="ECO:0000313" key="14">
    <source>
        <dbReference type="Proteomes" id="UP001172756"/>
    </source>
</evidence>